<dbReference type="Gene3D" id="3.40.50.300">
    <property type="entry name" value="P-loop containing nucleotide triphosphate hydrolases"/>
    <property type="match status" value="1"/>
</dbReference>
<dbReference type="EMBL" id="JADQBC010000012">
    <property type="protein sequence ID" value="MBR8826845.1"/>
    <property type="molecule type" value="Genomic_DNA"/>
</dbReference>
<dbReference type="GO" id="GO:0016887">
    <property type="term" value="F:ATP hydrolysis activity"/>
    <property type="evidence" value="ECO:0007669"/>
    <property type="project" value="InterPro"/>
</dbReference>
<proteinExistence type="predicted"/>
<gene>
    <name evidence="4" type="ORF">DSM107014_02900</name>
</gene>
<dbReference type="PANTHER" id="PTHR43875">
    <property type="entry name" value="MALTODEXTRIN IMPORT ATP-BINDING PROTEIN MSMX"/>
    <property type="match status" value="1"/>
</dbReference>
<dbReference type="GO" id="GO:0055052">
    <property type="term" value="C:ATP-binding cassette (ABC) transporter complex, substrate-binding subunit-containing"/>
    <property type="evidence" value="ECO:0007669"/>
    <property type="project" value="TreeGrafter"/>
</dbReference>
<name>A0A941GTM3_9CHRO</name>
<reference evidence="4" key="1">
    <citation type="submission" date="2021-02" db="EMBL/GenBank/DDBJ databases">
        <title>Metagenome analyses of Stigonema ocellatum DSM 106950, Chlorogloea purpurea SAG 13.99 and Gomphosphaeria aponina DSM 107014.</title>
        <authorList>
            <person name="Marter P."/>
            <person name="Huang S."/>
        </authorList>
    </citation>
    <scope>NUCLEOTIDE SEQUENCE</scope>
    <source>
        <strain evidence="4">JP213</strain>
    </source>
</reference>
<keyword evidence="4" id="KW-0067">ATP-binding</keyword>
<dbReference type="InterPro" id="IPR047641">
    <property type="entry name" value="ABC_transpr_MalK/UgpC-like"/>
</dbReference>
<evidence type="ECO:0000256" key="1">
    <source>
        <dbReference type="ARBA" id="ARBA00022475"/>
    </source>
</evidence>
<dbReference type="SUPFAM" id="SSF52540">
    <property type="entry name" value="P-loop containing nucleoside triphosphate hydrolases"/>
    <property type="match status" value="1"/>
</dbReference>
<dbReference type="AlphaFoldDB" id="A0A941GTM3"/>
<evidence type="ECO:0000256" key="3">
    <source>
        <dbReference type="ARBA" id="ARBA00023136"/>
    </source>
</evidence>
<evidence type="ECO:0000313" key="5">
    <source>
        <dbReference type="Proteomes" id="UP000767446"/>
    </source>
</evidence>
<dbReference type="Proteomes" id="UP000767446">
    <property type="component" value="Unassembled WGS sequence"/>
</dbReference>
<keyword evidence="4" id="KW-0547">Nucleotide-binding</keyword>
<comment type="caution">
    <text evidence="4">The sequence shown here is derived from an EMBL/GenBank/DDBJ whole genome shotgun (WGS) entry which is preliminary data.</text>
</comment>
<keyword evidence="3" id="KW-0472">Membrane</keyword>
<dbReference type="GO" id="GO:0005524">
    <property type="term" value="F:ATP binding"/>
    <property type="evidence" value="ECO:0007669"/>
    <property type="project" value="UniProtKB-KW"/>
</dbReference>
<dbReference type="InterPro" id="IPR027417">
    <property type="entry name" value="P-loop_NTPase"/>
</dbReference>
<protein>
    <submittedName>
        <fullName evidence="4">ABC transporter ATP-binding protein</fullName>
    </submittedName>
</protein>
<evidence type="ECO:0000256" key="2">
    <source>
        <dbReference type="ARBA" id="ARBA00022967"/>
    </source>
</evidence>
<sequence>MPPGDRHMAMVFPSYALYPHQSVAQNIATALKLKKVPSAEIDRRVNHVAQKLELSHLLERKPGQ</sequence>
<dbReference type="PANTHER" id="PTHR43875:SF15">
    <property type="entry name" value="TREHALOSE IMPORT ATP-BINDING PROTEIN SUGC"/>
    <property type="match status" value="1"/>
</dbReference>
<organism evidence="4 5">
    <name type="scientific">Gomphosphaeria aponina SAG 52.96 = DSM 107014</name>
    <dbReference type="NCBI Taxonomy" id="1521640"/>
    <lineage>
        <taxon>Bacteria</taxon>
        <taxon>Bacillati</taxon>
        <taxon>Cyanobacteriota</taxon>
        <taxon>Cyanophyceae</taxon>
        <taxon>Oscillatoriophycideae</taxon>
        <taxon>Chroococcales</taxon>
        <taxon>Gomphosphaeriaceae</taxon>
        <taxon>Gomphosphaeria</taxon>
    </lineage>
</organism>
<accession>A0A941GTM3</accession>
<keyword evidence="1" id="KW-1003">Cell membrane</keyword>
<keyword evidence="2" id="KW-1278">Translocase</keyword>
<evidence type="ECO:0000313" key="4">
    <source>
        <dbReference type="EMBL" id="MBR8826845.1"/>
    </source>
</evidence>